<dbReference type="Gene3D" id="1.10.540.10">
    <property type="entry name" value="Acyl-CoA dehydrogenase/oxidase, N-terminal domain"/>
    <property type="match status" value="1"/>
</dbReference>
<comment type="caution">
    <text evidence="14">The sequence shown here is derived from an EMBL/GenBank/DDBJ whole genome shotgun (WGS) entry which is preliminary data.</text>
</comment>
<comment type="similarity">
    <text evidence="2">Belongs to the acyl-CoA dehydrogenase family.</text>
</comment>
<name>A0A839HI43_9BURK</name>
<comment type="function">
    <text evidence="7">Involved in the assimilation of dimethylsulphoniopropionate (DMSP), an important compound in the fixation of carbon in marine phytoplankton, by mediating the conversion of 3-(methylthio)propanoyl-CoA (MMPA-CoA) to 3-(methylthio)acryloyl-CoA (MTA-CoA).</text>
</comment>
<evidence type="ECO:0000256" key="5">
    <source>
        <dbReference type="ARBA" id="ARBA00023002"/>
    </source>
</evidence>
<feature type="domain" description="Acyl-CoA dehydrogenase/oxidase N-terminal" evidence="12">
    <location>
        <begin position="82"/>
        <end position="159"/>
    </location>
</feature>
<feature type="domain" description="Acyl-CoA dehydrogenase/oxidase C-terminal" evidence="10">
    <location>
        <begin position="284"/>
        <end position="451"/>
    </location>
</feature>
<reference evidence="14 15" key="1">
    <citation type="submission" date="2020-08" db="EMBL/GenBank/DDBJ databases">
        <title>Aquariorum lacteus gen. nov., sp. nov., a new member of the family Comamonadaceae, isolated from freshwater aquarium.</title>
        <authorList>
            <person name="Chun S.-J."/>
        </authorList>
    </citation>
    <scope>NUCLEOTIDE SEQUENCE [LARGE SCALE GENOMIC DNA]</scope>
    <source>
        <strain evidence="14 15">SJAQ100</strain>
    </source>
</reference>
<comment type="catalytic activity">
    <reaction evidence="6">
        <text>3-(methylsulfanyl)propanoyl-CoA + oxidized [electron-transfer flavoprotein] + H(+) = 3-(methylsulfanyl)acryloyl-CoA + reduced [electron-transfer flavoprotein]</text>
        <dbReference type="Rhea" id="RHEA:52612"/>
        <dbReference type="Rhea" id="RHEA-COMP:10685"/>
        <dbReference type="Rhea" id="RHEA-COMP:10686"/>
        <dbReference type="ChEBI" id="CHEBI:15378"/>
        <dbReference type="ChEBI" id="CHEBI:57692"/>
        <dbReference type="ChEBI" id="CHEBI:58307"/>
        <dbReference type="ChEBI" id="CHEBI:82815"/>
        <dbReference type="ChEBI" id="CHEBI:84994"/>
        <dbReference type="EC" id="1.3.99.41"/>
    </reaction>
    <physiologicalReaction direction="left-to-right" evidence="6">
        <dbReference type="Rhea" id="RHEA:52613"/>
    </physiologicalReaction>
</comment>
<dbReference type="GO" id="GO:0050660">
    <property type="term" value="F:flavin adenine dinucleotide binding"/>
    <property type="evidence" value="ECO:0007669"/>
    <property type="project" value="InterPro"/>
</dbReference>
<dbReference type="AlphaFoldDB" id="A0A839HI43"/>
<sequence length="600" mass="64142">MPTYTPPLRDMQFVLHEVLDVTAALQAMPAHAEIDADTVNAVLEEGGKFAAGVIQPLNAPGDAEGCTLDKATHTVHAPQGFKEAYAQYVAGGWPALSCDPAYGGQGLPVTLNQCLYEMLNSANQAWTMYPGLTHGAYECLHAHGTPEQQALYLPKLTSGHWTGTMCLTEPHCGTDLGLLRSKAEPLADGSYRITGQKIFISAGDHELAENIIHLVLARLPDAPAGSKGISLFVVPKFLVHADGSLGARNAIVCTGLEHKMGIHGNATCQMALDGALGTLVGEPNKGLAAMFVMMNAARLGVGMQSLGLTEVAYQNAVAYAKDRLQMRSLTGAKAADKPADPIIVHPDVRKMLLTARAYAEGGRALAVYTALQLDHELSHPDEDVRRAAADEVALLTPIVKAFLTDNAWLATSHCLQVYGGHGYIREWGMEQFVRDARINMIYEGTNTIQSLDLLGRKVLGDGGKKLKAFGRKVAAFVEDEGVDEAMQEFVNPLADLGDKVTKLSTELGFKGMGNADEVGAAAVDYLRVCGHLVFAYFFARMAKVALAKQADPATAGDPFYTAKLATARFYFAKLLPETASLIRSARAGSASLMALDEALF</sequence>
<evidence type="ECO:0000256" key="3">
    <source>
        <dbReference type="ARBA" id="ARBA00022630"/>
    </source>
</evidence>
<dbReference type="InterPro" id="IPR009075">
    <property type="entry name" value="AcylCo_DH/oxidase_C"/>
</dbReference>
<dbReference type="RefSeq" id="WP_182663348.1">
    <property type="nucleotide sequence ID" value="NZ_JACIVI010000002.1"/>
</dbReference>
<evidence type="ECO:0000256" key="8">
    <source>
        <dbReference type="ARBA" id="ARBA00066694"/>
    </source>
</evidence>
<dbReference type="SUPFAM" id="SSF47203">
    <property type="entry name" value="Acyl-CoA dehydrogenase C-terminal domain-like"/>
    <property type="match status" value="1"/>
</dbReference>
<evidence type="ECO:0000256" key="4">
    <source>
        <dbReference type="ARBA" id="ARBA00022827"/>
    </source>
</evidence>
<evidence type="ECO:0000259" key="11">
    <source>
        <dbReference type="Pfam" id="PF02770"/>
    </source>
</evidence>
<evidence type="ECO:0000256" key="1">
    <source>
        <dbReference type="ARBA" id="ARBA00001974"/>
    </source>
</evidence>
<dbReference type="SUPFAM" id="SSF56645">
    <property type="entry name" value="Acyl-CoA dehydrogenase NM domain-like"/>
    <property type="match status" value="1"/>
</dbReference>
<dbReference type="EMBL" id="JACIVI010000002">
    <property type="protein sequence ID" value="MBB1161935.1"/>
    <property type="molecule type" value="Genomic_DNA"/>
</dbReference>
<dbReference type="PANTHER" id="PTHR42803:SF1">
    <property type="entry name" value="BROAD-SPECIFICITY LINEAR ACYL-COA DEHYDROGENASE FADE5"/>
    <property type="match status" value="1"/>
</dbReference>
<dbReference type="InterPro" id="IPR006091">
    <property type="entry name" value="Acyl-CoA_Oxase/DH_mid-dom"/>
</dbReference>
<dbReference type="EC" id="1.3.99.41" evidence="8"/>
<dbReference type="InterPro" id="IPR009100">
    <property type="entry name" value="AcylCoA_DH/oxidase_NM_dom_sf"/>
</dbReference>
<dbReference type="Proteomes" id="UP000586093">
    <property type="component" value="Unassembled WGS sequence"/>
</dbReference>
<keyword evidence="3" id="KW-0285">Flavoprotein</keyword>
<dbReference type="InterPro" id="IPR013786">
    <property type="entry name" value="AcylCoA_DH/ox_N"/>
</dbReference>
<evidence type="ECO:0000256" key="7">
    <source>
        <dbReference type="ARBA" id="ARBA00058683"/>
    </source>
</evidence>
<comment type="cofactor">
    <cofactor evidence="1">
        <name>FAD</name>
        <dbReference type="ChEBI" id="CHEBI:57692"/>
    </cofactor>
</comment>
<keyword evidence="5" id="KW-0560">Oxidoreductase</keyword>
<evidence type="ECO:0000259" key="13">
    <source>
        <dbReference type="Pfam" id="PF12806"/>
    </source>
</evidence>
<keyword evidence="15" id="KW-1185">Reference proteome</keyword>
<proteinExistence type="inferred from homology"/>
<dbReference type="Pfam" id="PF00441">
    <property type="entry name" value="Acyl-CoA_dh_1"/>
    <property type="match status" value="1"/>
</dbReference>
<gene>
    <name evidence="14" type="ORF">H4F90_08080</name>
</gene>
<evidence type="ECO:0000313" key="15">
    <source>
        <dbReference type="Proteomes" id="UP000586093"/>
    </source>
</evidence>
<evidence type="ECO:0000256" key="6">
    <source>
        <dbReference type="ARBA" id="ARBA00051388"/>
    </source>
</evidence>
<evidence type="ECO:0000259" key="10">
    <source>
        <dbReference type="Pfam" id="PF00441"/>
    </source>
</evidence>
<dbReference type="GO" id="GO:0016627">
    <property type="term" value="F:oxidoreductase activity, acting on the CH-CH group of donors"/>
    <property type="evidence" value="ECO:0007669"/>
    <property type="project" value="InterPro"/>
</dbReference>
<evidence type="ECO:0000256" key="9">
    <source>
        <dbReference type="ARBA" id="ARBA00069043"/>
    </source>
</evidence>
<dbReference type="Gene3D" id="2.40.110.10">
    <property type="entry name" value="Butyryl-CoA Dehydrogenase, subunit A, domain 2"/>
    <property type="match status" value="1"/>
</dbReference>
<dbReference type="Pfam" id="PF02770">
    <property type="entry name" value="Acyl-CoA_dh_M"/>
    <property type="match status" value="1"/>
</dbReference>
<evidence type="ECO:0000256" key="2">
    <source>
        <dbReference type="ARBA" id="ARBA00009347"/>
    </source>
</evidence>
<dbReference type="InterPro" id="IPR036250">
    <property type="entry name" value="AcylCo_DH-like_C"/>
</dbReference>
<dbReference type="FunFam" id="2.40.110.10:FF:000031">
    <property type="entry name" value="Acyl-CoA dehydrogenase, putative"/>
    <property type="match status" value="1"/>
</dbReference>
<protein>
    <recommendedName>
        <fullName evidence="9">3-methylmercaptopropionyl-CoA dehydrogenase</fullName>
        <ecNumber evidence="8">1.3.99.41</ecNumber>
    </recommendedName>
</protein>
<dbReference type="PANTHER" id="PTHR42803">
    <property type="entry name" value="ACYL-COA DEHYDROGENASE"/>
    <property type="match status" value="1"/>
</dbReference>
<dbReference type="InterPro" id="IPR052166">
    <property type="entry name" value="Diverse_Acyl-CoA_DH"/>
</dbReference>
<feature type="domain" description="Acyl-CoA oxidase/dehydrogenase middle" evidence="11">
    <location>
        <begin position="165"/>
        <end position="273"/>
    </location>
</feature>
<feature type="domain" description="Acetyl-CoA dehydrogenase-like C-terminal" evidence="13">
    <location>
        <begin position="471"/>
        <end position="596"/>
    </location>
</feature>
<dbReference type="InterPro" id="IPR037069">
    <property type="entry name" value="AcylCoA_DH/ox_N_sf"/>
</dbReference>
<keyword evidence="4" id="KW-0274">FAD</keyword>
<dbReference type="InterPro" id="IPR025878">
    <property type="entry name" value="Acyl-CoA_dh-like_C_dom"/>
</dbReference>
<evidence type="ECO:0000313" key="14">
    <source>
        <dbReference type="EMBL" id="MBB1161935.1"/>
    </source>
</evidence>
<dbReference type="Gene3D" id="1.20.140.10">
    <property type="entry name" value="Butyryl-CoA Dehydrogenase, subunit A, domain 3"/>
    <property type="match status" value="1"/>
</dbReference>
<dbReference type="InterPro" id="IPR046373">
    <property type="entry name" value="Acyl-CoA_Oxase/DH_mid-dom_sf"/>
</dbReference>
<dbReference type="Pfam" id="PF02771">
    <property type="entry name" value="Acyl-CoA_dh_N"/>
    <property type="match status" value="1"/>
</dbReference>
<evidence type="ECO:0000259" key="12">
    <source>
        <dbReference type="Pfam" id="PF02771"/>
    </source>
</evidence>
<accession>A0A839HI43</accession>
<dbReference type="Pfam" id="PF12806">
    <property type="entry name" value="Acyl-CoA_dh_C"/>
    <property type="match status" value="1"/>
</dbReference>
<organism evidence="14 15">
    <name type="scientific">Aquariibacter albus</name>
    <dbReference type="NCBI Taxonomy" id="2759899"/>
    <lineage>
        <taxon>Bacteria</taxon>
        <taxon>Pseudomonadati</taxon>
        <taxon>Pseudomonadota</taxon>
        <taxon>Betaproteobacteria</taxon>
        <taxon>Burkholderiales</taxon>
        <taxon>Sphaerotilaceae</taxon>
        <taxon>Aquariibacter</taxon>
    </lineage>
</organism>